<proteinExistence type="predicted"/>
<gene>
    <name evidence="6" type="primary">agmR</name>
    <name evidence="6" type="ORF">GCM10017044_11510</name>
</gene>
<keyword evidence="1" id="KW-0805">Transcription regulation</keyword>
<sequence length="257" mass="27846">MKALIIDGEELYRLSLKEVVSAAAPFTDVVEADSNTTFLAKTAKHTKFDLIVIHPASLGGDGADCLKVAHRLYPSTAILAVADVKGTQIPEGATSSVHRSASVVDIIRHVRQILRMPVDSLGRMSNTPATPDIHSAIKDEFTDFQTNMMKQDAHNSANIDLKRLSFRQRQILAMAADGLPNKEIAAQLTIAEGTVKAHMHAIFKVLGVSNRTQAVIRYGASGQNVRPAPVTEGPHSTDRTPAGTRMDSHRGWHDMGL</sequence>
<name>A0A919APW9_9PROT</name>
<dbReference type="InterPro" id="IPR000792">
    <property type="entry name" value="Tscrpt_reg_LuxR_C"/>
</dbReference>
<reference evidence="6" key="2">
    <citation type="submission" date="2020-09" db="EMBL/GenBank/DDBJ databases">
        <authorList>
            <person name="Sun Q."/>
            <person name="Kim S."/>
        </authorList>
    </citation>
    <scope>NUCLEOTIDE SEQUENCE</scope>
    <source>
        <strain evidence="6">KCTC 42590</strain>
    </source>
</reference>
<protein>
    <submittedName>
        <fullName evidence="6">DNA-binding response regulator</fullName>
    </submittedName>
</protein>
<dbReference type="PANTHER" id="PTHR44688:SF16">
    <property type="entry name" value="DNA-BINDING TRANSCRIPTIONAL ACTIVATOR DEVR_DOSR"/>
    <property type="match status" value="1"/>
</dbReference>
<organism evidence="6 7">
    <name type="scientific">Kordiimonas sediminis</name>
    <dbReference type="NCBI Taxonomy" id="1735581"/>
    <lineage>
        <taxon>Bacteria</taxon>
        <taxon>Pseudomonadati</taxon>
        <taxon>Pseudomonadota</taxon>
        <taxon>Alphaproteobacteria</taxon>
        <taxon>Kordiimonadales</taxon>
        <taxon>Kordiimonadaceae</taxon>
        <taxon>Kordiimonas</taxon>
    </lineage>
</organism>
<dbReference type="Gene3D" id="3.40.50.2300">
    <property type="match status" value="1"/>
</dbReference>
<dbReference type="PRINTS" id="PR00038">
    <property type="entry name" value="HTHLUXR"/>
</dbReference>
<accession>A0A919APW9</accession>
<keyword evidence="3" id="KW-0804">Transcription</keyword>
<dbReference type="InterPro" id="IPR016032">
    <property type="entry name" value="Sig_transdc_resp-reg_C-effctor"/>
</dbReference>
<dbReference type="PROSITE" id="PS50043">
    <property type="entry name" value="HTH_LUXR_2"/>
    <property type="match status" value="1"/>
</dbReference>
<dbReference type="SUPFAM" id="SSF46894">
    <property type="entry name" value="C-terminal effector domain of the bipartite response regulators"/>
    <property type="match status" value="1"/>
</dbReference>
<keyword evidence="2 6" id="KW-0238">DNA-binding</keyword>
<evidence type="ECO:0000313" key="7">
    <source>
        <dbReference type="Proteomes" id="UP000630923"/>
    </source>
</evidence>
<dbReference type="GO" id="GO:0003677">
    <property type="term" value="F:DNA binding"/>
    <property type="evidence" value="ECO:0007669"/>
    <property type="project" value="UniProtKB-KW"/>
</dbReference>
<dbReference type="SMART" id="SM00421">
    <property type="entry name" value="HTH_LUXR"/>
    <property type="match status" value="1"/>
</dbReference>
<feature type="compositionally biased region" description="Basic and acidic residues" evidence="4">
    <location>
        <begin position="246"/>
        <end position="257"/>
    </location>
</feature>
<evidence type="ECO:0000256" key="4">
    <source>
        <dbReference type="SAM" id="MobiDB-lite"/>
    </source>
</evidence>
<dbReference type="AlphaFoldDB" id="A0A919APW9"/>
<dbReference type="PANTHER" id="PTHR44688">
    <property type="entry name" value="DNA-BINDING TRANSCRIPTIONAL ACTIVATOR DEVR_DOSR"/>
    <property type="match status" value="1"/>
</dbReference>
<comment type="caution">
    <text evidence="6">The sequence shown here is derived from an EMBL/GenBank/DDBJ whole genome shotgun (WGS) entry which is preliminary data.</text>
</comment>
<evidence type="ECO:0000256" key="1">
    <source>
        <dbReference type="ARBA" id="ARBA00023015"/>
    </source>
</evidence>
<dbReference type="InterPro" id="IPR011006">
    <property type="entry name" value="CheY-like_superfamily"/>
</dbReference>
<dbReference type="CDD" id="cd06170">
    <property type="entry name" value="LuxR_C_like"/>
    <property type="match status" value="1"/>
</dbReference>
<feature type="region of interest" description="Disordered" evidence="4">
    <location>
        <begin position="224"/>
        <end position="257"/>
    </location>
</feature>
<dbReference type="InterPro" id="IPR036388">
    <property type="entry name" value="WH-like_DNA-bd_sf"/>
</dbReference>
<dbReference type="SUPFAM" id="SSF52172">
    <property type="entry name" value="CheY-like"/>
    <property type="match status" value="1"/>
</dbReference>
<dbReference type="Proteomes" id="UP000630923">
    <property type="component" value="Unassembled WGS sequence"/>
</dbReference>
<evidence type="ECO:0000256" key="3">
    <source>
        <dbReference type="ARBA" id="ARBA00023163"/>
    </source>
</evidence>
<feature type="domain" description="HTH luxR-type" evidence="5">
    <location>
        <begin position="157"/>
        <end position="222"/>
    </location>
</feature>
<evidence type="ECO:0000256" key="2">
    <source>
        <dbReference type="ARBA" id="ARBA00023125"/>
    </source>
</evidence>
<dbReference type="GO" id="GO:0006355">
    <property type="term" value="P:regulation of DNA-templated transcription"/>
    <property type="evidence" value="ECO:0007669"/>
    <property type="project" value="InterPro"/>
</dbReference>
<dbReference type="RefSeq" id="WP_191250726.1">
    <property type="nucleotide sequence ID" value="NZ_BNCI01000001.1"/>
</dbReference>
<dbReference type="Pfam" id="PF00196">
    <property type="entry name" value="GerE"/>
    <property type="match status" value="1"/>
</dbReference>
<dbReference type="EMBL" id="BNCI01000001">
    <property type="protein sequence ID" value="GHF18674.1"/>
    <property type="molecule type" value="Genomic_DNA"/>
</dbReference>
<evidence type="ECO:0000259" key="5">
    <source>
        <dbReference type="PROSITE" id="PS50043"/>
    </source>
</evidence>
<evidence type="ECO:0000313" key="6">
    <source>
        <dbReference type="EMBL" id="GHF18674.1"/>
    </source>
</evidence>
<dbReference type="Gene3D" id="1.10.10.10">
    <property type="entry name" value="Winged helix-like DNA-binding domain superfamily/Winged helix DNA-binding domain"/>
    <property type="match status" value="1"/>
</dbReference>
<keyword evidence="7" id="KW-1185">Reference proteome</keyword>
<reference evidence="6" key="1">
    <citation type="journal article" date="2014" name="Int. J. Syst. Evol. Microbiol.">
        <title>Complete genome sequence of Corynebacterium casei LMG S-19264T (=DSM 44701T), isolated from a smear-ripened cheese.</title>
        <authorList>
            <consortium name="US DOE Joint Genome Institute (JGI-PGF)"/>
            <person name="Walter F."/>
            <person name="Albersmeier A."/>
            <person name="Kalinowski J."/>
            <person name="Ruckert C."/>
        </authorList>
    </citation>
    <scope>NUCLEOTIDE SEQUENCE</scope>
    <source>
        <strain evidence="6">KCTC 42590</strain>
    </source>
</reference>